<keyword evidence="5" id="KW-1185">Reference proteome</keyword>
<dbReference type="Gene3D" id="2.130.10.30">
    <property type="entry name" value="Regulator of chromosome condensation 1/beta-lactamase-inhibitor protein II"/>
    <property type="match status" value="2"/>
</dbReference>
<evidence type="ECO:0000259" key="3">
    <source>
        <dbReference type="Pfam" id="PF25390"/>
    </source>
</evidence>
<keyword evidence="1" id="KW-0344">Guanine-nucleotide releasing factor</keyword>
<evidence type="ECO:0000313" key="5">
    <source>
        <dbReference type="Proteomes" id="UP001374803"/>
    </source>
</evidence>
<dbReference type="Proteomes" id="UP001374803">
    <property type="component" value="Chromosome"/>
</dbReference>
<reference evidence="4" key="1">
    <citation type="submission" date="2021-12" db="EMBL/GenBank/DDBJ databases">
        <title>Discovery of the Pendulisporaceae a myxobacterial family with distinct sporulation behavior and unique specialized metabolism.</title>
        <authorList>
            <person name="Garcia R."/>
            <person name="Popoff A."/>
            <person name="Bader C.D."/>
            <person name="Loehr J."/>
            <person name="Walesch S."/>
            <person name="Walt C."/>
            <person name="Boldt J."/>
            <person name="Bunk B."/>
            <person name="Haeckl F.J.F.P.J."/>
            <person name="Gunesch A.P."/>
            <person name="Birkelbach J."/>
            <person name="Nuebel U."/>
            <person name="Pietschmann T."/>
            <person name="Bach T."/>
            <person name="Mueller R."/>
        </authorList>
    </citation>
    <scope>NUCLEOTIDE SEQUENCE</scope>
    <source>
        <strain evidence="4">MSr11367</strain>
    </source>
</reference>
<dbReference type="PANTHER" id="PTHR45982:SF1">
    <property type="entry name" value="REGULATOR OF CHROMOSOME CONDENSATION"/>
    <property type="match status" value="1"/>
</dbReference>
<dbReference type="PANTHER" id="PTHR45982">
    <property type="entry name" value="REGULATOR OF CHROMOSOME CONDENSATION"/>
    <property type="match status" value="1"/>
</dbReference>
<keyword evidence="2" id="KW-0677">Repeat</keyword>
<evidence type="ECO:0000256" key="1">
    <source>
        <dbReference type="ARBA" id="ARBA00022658"/>
    </source>
</evidence>
<gene>
    <name evidence="4" type="ORF">LVJ94_30830</name>
</gene>
<dbReference type="InterPro" id="IPR000408">
    <property type="entry name" value="Reg_chr_condens"/>
</dbReference>
<protein>
    <recommendedName>
        <fullName evidence="3">RCC1-like domain-containing protein</fullName>
    </recommendedName>
</protein>
<dbReference type="PROSITE" id="PS50012">
    <property type="entry name" value="RCC1_3"/>
    <property type="match status" value="3"/>
</dbReference>
<dbReference type="EMBL" id="CP089983">
    <property type="protein sequence ID" value="WXB01301.1"/>
    <property type="molecule type" value="Genomic_DNA"/>
</dbReference>
<sequence>MDDGRVLCWGENKYGQLGNPQTTELPDGSISFDGRPVPSPLLASVTNATQLAMGDAFDEDGQPAKATCAILADAQAQCWGQNRYRALGRPPSSIGDDYIPHPEALPVSNLGPSQQIVTTGMTSCAVSDGKAWCWGRSQNWTEGGGGAIPTKVDYRYPIKQIALGERFGAALDNSGFVHGWGDNSSGQLASSPNAMFEQALEIVAGNATACARVRSGDVMCIGSNVSGLLGRDTFDAPQANVAAPVALPTNKVAAKQLAMGFGHACALLNDGTVWCWGANFYGTLGAGHSNGTSVEPRSSSLPLQVQDLPGSAIGIAAGAGFTCALLSNQTVMCWGRNQSGTLGQGTLDSLPHVTPVRVWL</sequence>
<evidence type="ECO:0000313" key="4">
    <source>
        <dbReference type="EMBL" id="WXB01301.1"/>
    </source>
</evidence>
<dbReference type="InterPro" id="IPR009091">
    <property type="entry name" value="RCC1/BLIP-II"/>
</dbReference>
<feature type="domain" description="RCC1-like" evidence="3">
    <location>
        <begin position="6"/>
        <end position="357"/>
    </location>
</feature>
<dbReference type="InterPro" id="IPR051553">
    <property type="entry name" value="Ran_GTPase-activating"/>
</dbReference>
<proteinExistence type="predicted"/>
<evidence type="ECO:0000256" key="2">
    <source>
        <dbReference type="ARBA" id="ARBA00022737"/>
    </source>
</evidence>
<name>A0ABZ2KWC0_9BACT</name>
<accession>A0ABZ2KWC0</accession>
<dbReference type="Pfam" id="PF25390">
    <property type="entry name" value="WD40_RLD"/>
    <property type="match status" value="1"/>
</dbReference>
<dbReference type="InterPro" id="IPR058923">
    <property type="entry name" value="RCC1-like_dom"/>
</dbReference>
<organism evidence="4 5">
    <name type="scientific">Pendulispora rubella</name>
    <dbReference type="NCBI Taxonomy" id="2741070"/>
    <lineage>
        <taxon>Bacteria</taxon>
        <taxon>Pseudomonadati</taxon>
        <taxon>Myxococcota</taxon>
        <taxon>Myxococcia</taxon>
        <taxon>Myxococcales</taxon>
        <taxon>Sorangiineae</taxon>
        <taxon>Pendulisporaceae</taxon>
        <taxon>Pendulispora</taxon>
    </lineage>
</organism>
<dbReference type="SUPFAM" id="SSF50985">
    <property type="entry name" value="RCC1/BLIP-II"/>
    <property type="match status" value="1"/>
</dbReference>